<keyword evidence="1" id="KW-0732">Signal</keyword>
<evidence type="ECO:0000313" key="2">
    <source>
        <dbReference type="EMBL" id="MDQ8208157.1"/>
    </source>
</evidence>
<dbReference type="Pfam" id="PF04338">
    <property type="entry name" value="DUF481"/>
    <property type="match status" value="1"/>
</dbReference>
<reference evidence="2 3" key="1">
    <citation type="submission" date="2023-04" db="EMBL/GenBank/DDBJ databases">
        <title>A novel bacteria isolated from coastal sediment.</title>
        <authorList>
            <person name="Liu X.-J."/>
            <person name="Du Z.-J."/>
        </authorList>
    </citation>
    <scope>NUCLEOTIDE SEQUENCE [LARGE SCALE GENOMIC DNA]</scope>
    <source>
        <strain evidence="2 3">SDUM461003</strain>
    </source>
</reference>
<dbReference type="RefSeq" id="WP_308950628.1">
    <property type="nucleotide sequence ID" value="NZ_JARXHW010000025.1"/>
</dbReference>
<keyword evidence="3" id="KW-1185">Reference proteome</keyword>
<dbReference type="InterPro" id="IPR007433">
    <property type="entry name" value="DUF481"/>
</dbReference>
<comment type="caution">
    <text evidence="2">The sequence shown here is derived from an EMBL/GenBank/DDBJ whole genome shotgun (WGS) entry which is preliminary data.</text>
</comment>
<sequence length="342" mass="38020">MKPTTLVLLSSILISSVASADVVRTTDGAQLIGTIQLIDKGVIHLETAYAGVLKIKQDQVESFQSDAPRVVRLASGTVMSGPIASNGGDSIRIQSKDGVLETSTTKVAAAWAPTAEDPEVVRNRREWRYEASVDLTGKKGNSDKFRLGTSFDAELKGPNDTLAFFFDYEQAEDNGDKTEDRTAGGASYESFFSEVLGWYVRTELENDPIDNIKLRSTNAAGLSYRLINKDHQTLVARSGLGYRYTAYENDQEDESSATIDFGLAHTYQFKNHFKMKNDLTFVPSIDDFSSYRVVHDSGFEVPVGSGDNWKVRMGIKNEYESDTTAEEKMDTTYYTKMVYSWD</sequence>
<dbReference type="EMBL" id="JARXHW010000025">
    <property type="protein sequence ID" value="MDQ8208157.1"/>
    <property type="molecule type" value="Genomic_DNA"/>
</dbReference>
<name>A0ABU1AX36_9BACT</name>
<evidence type="ECO:0000256" key="1">
    <source>
        <dbReference type="SAM" id="SignalP"/>
    </source>
</evidence>
<feature type="signal peptide" evidence="1">
    <location>
        <begin position="1"/>
        <end position="20"/>
    </location>
</feature>
<feature type="chain" id="PRO_5046195432" evidence="1">
    <location>
        <begin position="21"/>
        <end position="342"/>
    </location>
</feature>
<gene>
    <name evidence="2" type="ORF">QEH52_11600</name>
</gene>
<dbReference type="Proteomes" id="UP001225316">
    <property type="component" value="Unassembled WGS sequence"/>
</dbReference>
<proteinExistence type="predicted"/>
<protein>
    <submittedName>
        <fullName evidence="2">DUF481 domain-containing protein</fullName>
    </submittedName>
</protein>
<evidence type="ECO:0000313" key="3">
    <source>
        <dbReference type="Proteomes" id="UP001225316"/>
    </source>
</evidence>
<accession>A0ABU1AX36</accession>
<organism evidence="2 3">
    <name type="scientific">Thalassobacterium maritimum</name>
    <dbReference type="NCBI Taxonomy" id="3041265"/>
    <lineage>
        <taxon>Bacteria</taxon>
        <taxon>Pseudomonadati</taxon>
        <taxon>Verrucomicrobiota</taxon>
        <taxon>Opitutia</taxon>
        <taxon>Puniceicoccales</taxon>
        <taxon>Coraliomargaritaceae</taxon>
        <taxon>Thalassobacterium</taxon>
    </lineage>
</organism>